<dbReference type="PANTHER" id="PTHR42737:SF2">
    <property type="entry name" value="GLUTATHIONE REDUCTASE"/>
    <property type="match status" value="1"/>
</dbReference>
<dbReference type="InterPro" id="IPR004099">
    <property type="entry name" value="Pyr_nucl-diS_OxRdtase_dimer"/>
</dbReference>
<dbReference type="AlphaFoldDB" id="A0A0A2BZ93"/>
<evidence type="ECO:0000256" key="8">
    <source>
        <dbReference type="PIRSR" id="PIRSR000350-3"/>
    </source>
</evidence>
<feature type="binding site" evidence="8">
    <location>
        <begin position="180"/>
        <end position="187"/>
    </location>
    <ligand>
        <name>NAD(+)</name>
        <dbReference type="ChEBI" id="CHEBI:57540"/>
    </ligand>
</feature>
<keyword evidence="8" id="KW-0520">NAD</keyword>
<evidence type="ECO:0000313" key="14">
    <source>
        <dbReference type="Proteomes" id="UP000030392"/>
    </source>
</evidence>
<dbReference type="PRINTS" id="PR00411">
    <property type="entry name" value="PNDRDTASEI"/>
</dbReference>
<feature type="domain" description="FAD/NAD(P)-binding" evidence="12">
    <location>
        <begin position="5"/>
        <end position="322"/>
    </location>
</feature>
<comment type="caution">
    <text evidence="13">The sequence shown here is derived from an EMBL/GenBank/DDBJ whole genome shotgun (WGS) entry which is preliminary data.</text>
</comment>
<dbReference type="InterPro" id="IPR046952">
    <property type="entry name" value="GSHR/TRXR-like"/>
</dbReference>
<feature type="binding site" evidence="8">
    <location>
        <position position="307"/>
    </location>
    <ligand>
        <name>FAD</name>
        <dbReference type="ChEBI" id="CHEBI:57692"/>
    </ligand>
</feature>
<dbReference type="GO" id="GO:0050660">
    <property type="term" value="F:flavin adenine dinucleotide binding"/>
    <property type="evidence" value="ECO:0007669"/>
    <property type="project" value="InterPro"/>
</dbReference>
<dbReference type="Gene3D" id="3.50.50.60">
    <property type="entry name" value="FAD/NAD(P)-binding domain"/>
    <property type="match status" value="2"/>
</dbReference>
<evidence type="ECO:0000256" key="6">
    <source>
        <dbReference type="ARBA" id="ARBA00023284"/>
    </source>
</evidence>
<evidence type="ECO:0000259" key="12">
    <source>
        <dbReference type="Pfam" id="PF07992"/>
    </source>
</evidence>
<dbReference type="GO" id="GO:0034599">
    <property type="term" value="P:cellular response to oxidative stress"/>
    <property type="evidence" value="ECO:0007669"/>
    <property type="project" value="TreeGrafter"/>
</dbReference>
<dbReference type="InterPro" id="IPR023753">
    <property type="entry name" value="FAD/NAD-binding_dom"/>
</dbReference>
<gene>
    <name evidence="13" type="ORF">EV03_1785</name>
</gene>
<dbReference type="InterPro" id="IPR016156">
    <property type="entry name" value="FAD/NAD-linked_Rdtase_dimer_sf"/>
</dbReference>
<dbReference type="PANTHER" id="PTHR42737">
    <property type="entry name" value="GLUTATHIONE REDUCTASE"/>
    <property type="match status" value="1"/>
</dbReference>
<keyword evidence="2 10" id="KW-0285">Flavoprotein</keyword>
<evidence type="ECO:0000256" key="5">
    <source>
        <dbReference type="ARBA" id="ARBA00023157"/>
    </source>
</evidence>
<protein>
    <submittedName>
        <fullName evidence="13">Glutathione reductase</fullName>
        <ecNumber evidence="13">1.8.1.7</ecNumber>
    </submittedName>
</protein>
<name>A0A0A2BZ93_PROMR</name>
<dbReference type="PIRSF" id="PIRSF000350">
    <property type="entry name" value="Mercury_reductase_MerA"/>
    <property type="match status" value="1"/>
</dbReference>
<dbReference type="PROSITE" id="PS00076">
    <property type="entry name" value="PYRIDINE_REDOX_1"/>
    <property type="match status" value="1"/>
</dbReference>
<evidence type="ECO:0000256" key="2">
    <source>
        <dbReference type="ARBA" id="ARBA00022630"/>
    </source>
</evidence>
<evidence type="ECO:0000256" key="7">
    <source>
        <dbReference type="PIRSR" id="PIRSR000350-2"/>
    </source>
</evidence>
<dbReference type="InterPro" id="IPR012999">
    <property type="entry name" value="Pyr_OxRdtase_I_AS"/>
</dbReference>
<dbReference type="PRINTS" id="PR00368">
    <property type="entry name" value="FADPNR"/>
</dbReference>
<keyword evidence="5" id="KW-1015">Disulfide bond</keyword>
<dbReference type="EMBL" id="JNAX01000015">
    <property type="protein sequence ID" value="KGG19403.1"/>
    <property type="molecule type" value="Genomic_DNA"/>
</dbReference>
<dbReference type="NCBIfam" id="NF004776">
    <property type="entry name" value="PRK06116.1"/>
    <property type="match status" value="1"/>
</dbReference>
<accession>A0A0A2BZ93</accession>
<reference evidence="14" key="1">
    <citation type="journal article" date="2014" name="Sci. Data">
        <title>Genomes of diverse isolates of the marine cyanobacterium Prochlorococcus.</title>
        <authorList>
            <person name="Biller S."/>
            <person name="Berube P."/>
            <person name="Thompson J."/>
            <person name="Kelly L."/>
            <person name="Roggensack S."/>
            <person name="Awad L."/>
            <person name="Roache-Johnson K."/>
            <person name="Ding H."/>
            <person name="Giovannoni S.J."/>
            <person name="Moore L.R."/>
            <person name="Chisholm S.W."/>
        </authorList>
    </citation>
    <scope>NUCLEOTIDE SEQUENCE [LARGE SCALE GENOMIC DNA]</scope>
    <source>
        <strain evidence="14">PAC1</strain>
    </source>
</reference>
<dbReference type="GO" id="GO:0006749">
    <property type="term" value="P:glutathione metabolic process"/>
    <property type="evidence" value="ECO:0007669"/>
    <property type="project" value="TreeGrafter"/>
</dbReference>
<evidence type="ECO:0000256" key="9">
    <source>
        <dbReference type="PIRSR" id="PIRSR000350-4"/>
    </source>
</evidence>
<proteinExistence type="inferred from homology"/>
<dbReference type="InterPro" id="IPR036188">
    <property type="entry name" value="FAD/NAD-bd_sf"/>
</dbReference>
<feature type="domain" description="Pyridine nucleotide-disulphide oxidoreductase dimerisation" evidence="11">
    <location>
        <begin position="342"/>
        <end position="452"/>
    </location>
</feature>
<organism evidence="13 14">
    <name type="scientific">Prochlorococcus marinus str. PAC1</name>
    <dbReference type="NCBI Taxonomy" id="59924"/>
    <lineage>
        <taxon>Bacteria</taxon>
        <taxon>Bacillati</taxon>
        <taxon>Cyanobacteriota</taxon>
        <taxon>Cyanophyceae</taxon>
        <taxon>Synechococcales</taxon>
        <taxon>Prochlorococcaceae</taxon>
        <taxon>Prochlorococcus</taxon>
    </lineage>
</organism>
<feature type="disulfide bond" description="Redox-active" evidence="9">
    <location>
        <begin position="42"/>
        <end position="47"/>
    </location>
</feature>
<keyword evidence="3 8" id="KW-0274">FAD</keyword>
<keyword evidence="4 10" id="KW-0560">Oxidoreductase</keyword>
<evidence type="ECO:0000259" key="11">
    <source>
        <dbReference type="Pfam" id="PF02852"/>
    </source>
</evidence>
<dbReference type="Gene3D" id="3.30.390.30">
    <property type="match status" value="1"/>
</dbReference>
<feature type="binding site" evidence="8">
    <location>
        <position position="267"/>
    </location>
    <ligand>
        <name>NAD(+)</name>
        <dbReference type="ChEBI" id="CHEBI:57540"/>
    </ligand>
</feature>
<keyword evidence="8" id="KW-0547">Nucleotide-binding</keyword>
<dbReference type="GO" id="GO:0004362">
    <property type="term" value="F:glutathione-disulfide reductase (NADPH) activity"/>
    <property type="evidence" value="ECO:0007669"/>
    <property type="project" value="UniProtKB-EC"/>
</dbReference>
<dbReference type="EC" id="1.8.1.7" evidence="13"/>
<keyword evidence="6 10" id="KW-0676">Redox-active center</keyword>
<dbReference type="GO" id="GO:0005829">
    <property type="term" value="C:cytosol"/>
    <property type="evidence" value="ECO:0007669"/>
    <property type="project" value="TreeGrafter"/>
</dbReference>
<dbReference type="SUPFAM" id="SSF51905">
    <property type="entry name" value="FAD/NAD(P)-binding domain"/>
    <property type="match status" value="1"/>
</dbReference>
<dbReference type="InterPro" id="IPR001100">
    <property type="entry name" value="Pyr_nuc-diS_OxRdtase"/>
</dbReference>
<dbReference type="RefSeq" id="WP_036906997.1">
    <property type="nucleotide sequence ID" value="NZ_CP138967.1"/>
</dbReference>
<feature type="binding site" evidence="8">
    <location>
        <position position="51"/>
    </location>
    <ligand>
        <name>FAD</name>
        <dbReference type="ChEBI" id="CHEBI:57692"/>
    </ligand>
</feature>
<dbReference type="Pfam" id="PF07992">
    <property type="entry name" value="Pyr_redox_2"/>
    <property type="match status" value="1"/>
</dbReference>
<evidence type="ECO:0000256" key="1">
    <source>
        <dbReference type="ARBA" id="ARBA00007532"/>
    </source>
</evidence>
<evidence type="ECO:0000313" key="13">
    <source>
        <dbReference type="EMBL" id="KGG19403.1"/>
    </source>
</evidence>
<dbReference type="Proteomes" id="UP000030392">
    <property type="component" value="Unassembled WGS sequence"/>
</dbReference>
<dbReference type="Pfam" id="PF02852">
    <property type="entry name" value="Pyr_redox_dim"/>
    <property type="match status" value="1"/>
</dbReference>
<feature type="binding site" evidence="8">
    <location>
        <position position="114"/>
    </location>
    <ligand>
        <name>FAD</name>
        <dbReference type="ChEBI" id="CHEBI:57692"/>
    </ligand>
</feature>
<evidence type="ECO:0000256" key="3">
    <source>
        <dbReference type="ARBA" id="ARBA00022827"/>
    </source>
</evidence>
<sequence>MKSSFDLIVIGAGSGGLAAAKKAASYGASVAIVEGDLVGGTCVIRGCVPKKLLVCGSSLMESFLSATSYGFDFDNLKIKSEVLLANVRKEVQRLNELHENFLNKANVELFKGWGEFRNSNCVEVKDRKNGETLNELYGERILIAVGGRPKRPSIEGASLGWTSDDMFLLKSFPKQITIVGAGYIACEFSCILHGLGVEVTQLVRGDRILRGFDFELSSALTEAMKNKGVNISFGEKISSLKGTPGSLIVKTNAGKEFNSNGLLFATGREPFLDGLKLEQAGIEILENKIKVDSEGKTNISNIFAIGDVTDRINLTPVAIDEGRKFADRNYGESDHKVNYNFVPYAVFSQPEIASVGMTEEKAIQSMGQDNIKVYRSIFRPLSKSLPKTGSKCILKLIVDKNNNKVLGCHMIGDNASEIIQMASISLMLGAEKSDFDNTMALHPTIAEEFVTMR</sequence>
<comment type="similarity">
    <text evidence="1 10">Belongs to the class-I pyridine nucleotide-disulfide oxidoreductase family.</text>
</comment>
<comment type="cofactor">
    <cofactor evidence="8">
        <name>FAD</name>
        <dbReference type="ChEBI" id="CHEBI:57692"/>
    </cofactor>
    <text evidence="8">Binds 1 FAD per subunit.</text>
</comment>
<dbReference type="SUPFAM" id="SSF55424">
    <property type="entry name" value="FAD/NAD-linked reductases, dimerisation (C-terminal) domain"/>
    <property type="match status" value="1"/>
</dbReference>
<feature type="active site" description="Proton acceptor" evidence="7">
    <location>
        <position position="442"/>
    </location>
</feature>
<dbReference type="GO" id="GO:0045454">
    <property type="term" value="P:cell redox homeostasis"/>
    <property type="evidence" value="ECO:0007669"/>
    <property type="project" value="InterPro"/>
</dbReference>
<evidence type="ECO:0000256" key="4">
    <source>
        <dbReference type="ARBA" id="ARBA00023002"/>
    </source>
</evidence>
<evidence type="ECO:0000256" key="10">
    <source>
        <dbReference type="RuleBase" id="RU003691"/>
    </source>
</evidence>